<protein>
    <submittedName>
        <fullName evidence="2">GNAT family N-acetyltransferase</fullName>
    </submittedName>
</protein>
<dbReference type="Proteomes" id="UP000304864">
    <property type="component" value="Chromosome"/>
</dbReference>
<reference evidence="2 3" key="1">
    <citation type="submission" date="2019-05" db="EMBL/GenBank/DDBJ databases">
        <title>Thiomicrorhabdus sediminis sp. nov, a novel sulfur-oxidizing bacterium isolated from coastal sediment.</title>
        <authorList>
            <person name="Liu X."/>
        </authorList>
    </citation>
    <scope>NUCLEOTIDE SEQUENCE [LARGE SCALE GENOMIC DNA]</scope>
    <source>
        <strain evidence="2 3">G1</strain>
    </source>
</reference>
<feature type="domain" description="BioF2-like acetyltransferase" evidence="1">
    <location>
        <begin position="159"/>
        <end position="280"/>
    </location>
</feature>
<proteinExistence type="predicted"/>
<accession>A0A4P9K7Z7</accession>
<name>A0A4P9K7Z7_9GAMM</name>
<dbReference type="InterPro" id="IPR016181">
    <property type="entry name" value="Acyl_CoA_acyltransferase"/>
</dbReference>
<dbReference type="InterPro" id="IPR038740">
    <property type="entry name" value="BioF2-like_GNAT_dom"/>
</dbReference>
<dbReference type="SUPFAM" id="SSF55729">
    <property type="entry name" value="Acyl-CoA N-acyltransferases (Nat)"/>
    <property type="match status" value="1"/>
</dbReference>
<dbReference type="OrthoDB" id="9808687at2"/>
<dbReference type="Pfam" id="PF13480">
    <property type="entry name" value="Acetyltransf_6"/>
    <property type="match status" value="1"/>
</dbReference>
<dbReference type="GO" id="GO:0016740">
    <property type="term" value="F:transferase activity"/>
    <property type="evidence" value="ECO:0007669"/>
    <property type="project" value="UniProtKB-KW"/>
</dbReference>
<organism evidence="2 3">
    <name type="scientific">Thiomicrorhabdus sediminis</name>
    <dbReference type="NCBI Taxonomy" id="2580412"/>
    <lineage>
        <taxon>Bacteria</taxon>
        <taxon>Pseudomonadati</taxon>
        <taxon>Pseudomonadota</taxon>
        <taxon>Gammaproteobacteria</taxon>
        <taxon>Thiotrichales</taxon>
        <taxon>Piscirickettsiaceae</taxon>
        <taxon>Thiomicrorhabdus</taxon>
    </lineage>
</organism>
<dbReference type="InterPro" id="IPR050644">
    <property type="entry name" value="PG_Glycine_Bridge_Synth"/>
</dbReference>
<dbReference type="EMBL" id="CP040602">
    <property type="protein sequence ID" value="QCU91088.1"/>
    <property type="molecule type" value="Genomic_DNA"/>
</dbReference>
<gene>
    <name evidence="2" type="ORF">FE785_02385</name>
</gene>
<dbReference type="KEGG" id="thig:FE785_02385"/>
<evidence type="ECO:0000313" key="2">
    <source>
        <dbReference type="EMBL" id="QCU91088.1"/>
    </source>
</evidence>
<evidence type="ECO:0000259" key="1">
    <source>
        <dbReference type="Pfam" id="PF13480"/>
    </source>
</evidence>
<dbReference type="Gene3D" id="3.40.630.30">
    <property type="match status" value="1"/>
</dbReference>
<keyword evidence="3" id="KW-1185">Reference proteome</keyword>
<dbReference type="PANTHER" id="PTHR36174:SF1">
    <property type="entry name" value="LIPID II:GLYCINE GLYCYLTRANSFERASE"/>
    <property type="match status" value="1"/>
</dbReference>
<dbReference type="AlphaFoldDB" id="A0A4P9K7Z7"/>
<sequence>MTVEQYCSEKKSLWDDLIQSSKNGHFMFYRDYMEYHADRFDDYSLMFFDEKKRLIAVMPANIKGEIVYSHQGLSFGGLILSFKATAEIVHDIFLALIEFLKSSSTAVSLIYKRTPDFYHLYSAQEDLYSLFLFNAELIRRDLSVCIDLLNPIPFQDMRKRKVKKAKKNNIEVQLDTDFASFWNVLNEVLKKQHGVQPVHSLEEINHLKSIFPDNIKCFSARLNGEILAGTVIYETQTVAHAQYLASNDKGRELGALDLVIDFLIKDVYKDKKYFDFGISTESDGRFLNKGLISQKEGFGARGQVHDFYEIKLV</sequence>
<evidence type="ECO:0000313" key="3">
    <source>
        <dbReference type="Proteomes" id="UP000304864"/>
    </source>
</evidence>
<keyword evidence="2" id="KW-0808">Transferase</keyword>
<dbReference type="PANTHER" id="PTHR36174">
    <property type="entry name" value="LIPID II:GLYCINE GLYCYLTRANSFERASE"/>
    <property type="match status" value="1"/>
</dbReference>